<reference evidence="2" key="1">
    <citation type="journal article" date="2014" name="Front. Microbiol.">
        <title>High frequency of phylogenetically diverse reductive dehalogenase-homologous genes in deep subseafloor sedimentary metagenomes.</title>
        <authorList>
            <person name="Kawai M."/>
            <person name="Futagami T."/>
            <person name="Toyoda A."/>
            <person name="Takaki Y."/>
            <person name="Nishi S."/>
            <person name="Hori S."/>
            <person name="Arai W."/>
            <person name="Tsubouchi T."/>
            <person name="Morono Y."/>
            <person name="Uchiyama I."/>
            <person name="Ito T."/>
            <person name="Fujiyama A."/>
            <person name="Inagaki F."/>
            <person name="Takami H."/>
        </authorList>
    </citation>
    <scope>NUCLEOTIDE SEQUENCE</scope>
    <source>
        <strain evidence="2">Expedition CK06-06</strain>
    </source>
</reference>
<evidence type="ECO:0000256" key="1">
    <source>
        <dbReference type="SAM" id="Phobius"/>
    </source>
</evidence>
<accession>X0U5E8</accession>
<keyword evidence="1" id="KW-1133">Transmembrane helix</keyword>
<sequence length="52" mass="5937">MDKDKIVIFLSLLFWVQVTVIAVLGVKLLFFNSSKVVEEEVVTPAMVREINQ</sequence>
<name>X0U5E8_9ZZZZ</name>
<proteinExistence type="predicted"/>
<feature type="transmembrane region" description="Helical" evidence="1">
    <location>
        <begin position="6"/>
        <end position="30"/>
    </location>
</feature>
<evidence type="ECO:0000313" key="2">
    <source>
        <dbReference type="EMBL" id="GAF83730.1"/>
    </source>
</evidence>
<dbReference type="EMBL" id="BARS01003511">
    <property type="protein sequence ID" value="GAF83730.1"/>
    <property type="molecule type" value="Genomic_DNA"/>
</dbReference>
<protein>
    <submittedName>
        <fullName evidence="2">Uncharacterized protein</fullName>
    </submittedName>
</protein>
<keyword evidence="1" id="KW-0812">Transmembrane</keyword>
<organism evidence="2">
    <name type="scientific">marine sediment metagenome</name>
    <dbReference type="NCBI Taxonomy" id="412755"/>
    <lineage>
        <taxon>unclassified sequences</taxon>
        <taxon>metagenomes</taxon>
        <taxon>ecological metagenomes</taxon>
    </lineage>
</organism>
<dbReference type="AlphaFoldDB" id="X0U5E8"/>
<gene>
    <name evidence="2" type="ORF">S01H1_06810</name>
</gene>
<keyword evidence="1" id="KW-0472">Membrane</keyword>
<comment type="caution">
    <text evidence="2">The sequence shown here is derived from an EMBL/GenBank/DDBJ whole genome shotgun (WGS) entry which is preliminary data.</text>
</comment>